<keyword evidence="1" id="KW-0677">Repeat</keyword>
<organism evidence="5 6">
    <name type="scientific">Aspergillus turcosus</name>
    <dbReference type="NCBI Taxonomy" id="1245748"/>
    <lineage>
        <taxon>Eukaryota</taxon>
        <taxon>Fungi</taxon>
        <taxon>Dikarya</taxon>
        <taxon>Ascomycota</taxon>
        <taxon>Pezizomycotina</taxon>
        <taxon>Eurotiomycetes</taxon>
        <taxon>Eurotiomycetidae</taxon>
        <taxon>Eurotiales</taxon>
        <taxon>Aspergillaceae</taxon>
        <taxon>Aspergillus</taxon>
        <taxon>Aspergillus subgen. Fumigati</taxon>
    </lineage>
</organism>
<keyword evidence="2 3" id="KW-0040">ANK repeat</keyword>
<feature type="compositionally biased region" description="Basic residues" evidence="4">
    <location>
        <begin position="364"/>
        <end position="375"/>
    </location>
</feature>
<dbReference type="OrthoDB" id="4772757at2759"/>
<feature type="repeat" description="ANK" evidence="3">
    <location>
        <begin position="279"/>
        <end position="311"/>
    </location>
</feature>
<reference evidence="5 6" key="1">
    <citation type="submission" date="2018-08" db="EMBL/GenBank/DDBJ databases">
        <title>Draft genome sequences of two Aspergillus turcosus clinical strains isolated from bronchoalveolar lavage fluid: one azole-susceptible and the other azole-resistant.</title>
        <authorList>
            <person name="Parent-Michaud M."/>
            <person name="Dufresne P.J."/>
            <person name="Fournier E."/>
            <person name="Martineau C."/>
            <person name="Moreira S."/>
            <person name="Perkins V."/>
            <person name="De Repentigny L."/>
            <person name="Dufresne S.F."/>
        </authorList>
    </citation>
    <scope>NUCLEOTIDE SEQUENCE [LARGE SCALE GENOMIC DNA]</scope>
    <source>
        <strain evidence="5">HMR AF 1038</strain>
    </source>
</reference>
<dbReference type="PANTHER" id="PTHR24126">
    <property type="entry name" value="ANKYRIN REPEAT, PH AND SEC7 DOMAIN CONTAINING PROTEIN SECG-RELATED"/>
    <property type="match status" value="1"/>
</dbReference>
<comment type="caution">
    <text evidence="5">The sequence shown here is derived from an EMBL/GenBank/DDBJ whole genome shotgun (WGS) entry which is preliminary data.</text>
</comment>
<dbReference type="AlphaFoldDB" id="A0A3R7FVB4"/>
<dbReference type="EMBL" id="NIDN02000042">
    <property type="protein sequence ID" value="RLL98914.1"/>
    <property type="molecule type" value="Genomic_DNA"/>
</dbReference>
<evidence type="ECO:0000256" key="2">
    <source>
        <dbReference type="ARBA" id="ARBA00023043"/>
    </source>
</evidence>
<accession>A0A3R7FVB4</accession>
<evidence type="ECO:0000256" key="1">
    <source>
        <dbReference type="ARBA" id="ARBA00022737"/>
    </source>
</evidence>
<feature type="repeat" description="ANK" evidence="3">
    <location>
        <begin position="312"/>
        <end position="344"/>
    </location>
</feature>
<dbReference type="InterPro" id="IPR036770">
    <property type="entry name" value="Ankyrin_rpt-contain_sf"/>
</dbReference>
<dbReference type="PROSITE" id="PS50297">
    <property type="entry name" value="ANK_REP_REGION"/>
    <property type="match status" value="4"/>
</dbReference>
<feature type="region of interest" description="Disordered" evidence="4">
    <location>
        <begin position="361"/>
        <end position="384"/>
    </location>
</feature>
<proteinExistence type="predicted"/>
<dbReference type="PRINTS" id="PR01415">
    <property type="entry name" value="ANKYRIN"/>
</dbReference>
<feature type="repeat" description="ANK" evidence="3">
    <location>
        <begin position="150"/>
        <end position="182"/>
    </location>
</feature>
<evidence type="ECO:0000256" key="3">
    <source>
        <dbReference type="PROSITE-ProRule" id="PRU00023"/>
    </source>
</evidence>
<dbReference type="PANTHER" id="PTHR24126:SF14">
    <property type="entry name" value="ANK_REP_REGION DOMAIN-CONTAINING PROTEIN"/>
    <property type="match status" value="1"/>
</dbReference>
<feature type="repeat" description="ANK" evidence="3">
    <location>
        <begin position="118"/>
        <end position="150"/>
    </location>
</feature>
<evidence type="ECO:0000256" key="4">
    <source>
        <dbReference type="SAM" id="MobiDB-lite"/>
    </source>
</evidence>
<dbReference type="InterPro" id="IPR002110">
    <property type="entry name" value="Ankyrin_rpt"/>
</dbReference>
<keyword evidence="6" id="KW-1185">Reference proteome</keyword>
<evidence type="ECO:0000313" key="6">
    <source>
        <dbReference type="Proteomes" id="UP000215289"/>
    </source>
</evidence>
<dbReference type="PROSITE" id="PS50088">
    <property type="entry name" value="ANK_REPEAT"/>
    <property type="match status" value="6"/>
</dbReference>
<feature type="repeat" description="ANK" evidence="3">
    <location>
        <begin position="183"/>
        <end position="215"/>
    </location>
</feature>
<dbReference type="SUPFAM" id="SSF48403">
    <property type="entry name" value="Ankyrin repeat"/>
    <property type="match status" value="1"/>
</dbReference>
<dbReference type="STRING" id="1245748.A0A3R7FVB4"/>
<protein>
    <submittedName>
        <fullName evidence="5">Uncharacterized protein</fullName>
    </submittedName>
</protein>
<name>A0A3R7FVB4_9EURO</name>
<dbReference type="Pfam" id="PF12796">
    <property type="entry name" value="Ank_2"/>
    <property type="match status" value="3"/>
</dbReference>
<evidence type="ECO:0000313" key="5">
    <source>
        <dbReference type="EMBL" id="RLL98914.1"/>
    </source>
</evidence>
<dbReference type="SMART" id="SM00248">
    <property type="entry name" value="ANK"/>
    <property type="match status" value="9"/>
</dbReference>
<sequence>MSLLDLPTEVLIMTADALQNTRDINALAQTSRALYSYTNYILYKSDVQNENGKALIWAAQHNKLATAKKSLQAGVKTLKQWPREPLVSALQHGHGAMVRLLLDEGVDPDETLFEYYYMETTALNIAASNGHNAIVKLLIEKGARVNLKMASGHPLVNAVTNNRKTVVRLLLEQGADPNARGRGNETALHIAARDGNTDIVRMLLNKGAHTNLTDYFGNTPLQIAITSSHFKITQLLVERGTDVESPDCCGRTALDLAMKYSSPQSLSRFLKQGTDLNALNFRPLHTTISEDEIAKVRLLLDHGVDVNRKDSEGRTPLLCAMLWKRDSIVKVLLDYDVDPDAESHDGLTPLKLANRKNREDWARKLRRKRNGRKSSRYNLRSTSS</sequence>
<dbReference type="Proteomes" id="UP000215289">
    <property type="component" value="Unassembled WGS sequence"/>
</dbReference>
<dbReference type="Gene3D" id="1.25.40.20">
    <property type="entry name" value="Ankyrin repeat-containing domain"/>
    <property type="match status" value="3"/>
</dbReference>
<gene>
    <name evidence="5" type="ORF">CFD26_105952</name>
</gene>
<feature type="repeat" description="ANK" evidence="3">
    <location>
        <begin position="216"/>
        <end position="248"/>
    </location>
</feature>